<protein>
    <submittedName>
        <fullName evidence="3">Uncharacterized protein</fullName>
    </submittedName>
</protein>
<feature type="region of interest" description="Disordered" evidence="2">
    <location>
        <begin position="1"/>
        <end position="45"/>
    </location>
</feature>
<dbReference type="EMBL" id="OX597816">
    <property type="protein sequence ID" value="CAI9719590.1"/>
    <property type="molecule type" value="Genomic_DNA"/>
</dbReference>
<gene>
    <name evidence="3" type="ORF">OCTVUL_1B014310</name>
</gene>
<dbReference type="Proteomes" id="UP001162480">
    <property type="component" value="Chromosome 3"/>
</dbReference>
<evidence type="ECO:0000313" key="3">
    <source>
        <dbReference type="EMBL" id="CAI9719590.1"/>
    </source>
</evidence>
<organism evidence="3 4">
    <name type="scientific">Octopus vulgaris</name>
    <name type="common">Common octopus</name>
    <dbReference type="NCBI Taxonomy" id="6645"/>
    <lineage>
        <taxon>Eukaryota</taxon>
        <taxon>Metazoa</taxon>
        <taxon>Spiralia</taxon>
        <taxon>Lophotrochozoa</taxon>
        <taxon>Mollusca</taxon>
        <taxon>Cephalopoda</taxon>
        <taxon>Coleoidea</taxon>
        <taxon>Octopodiformes</taxon>
        <taxon>Octopoda</taxon>
        <taxon>Incirrata</taxon>
        <taxon>Octopodidae</taxon>
        <taxon>Octopus</taxon>
    </lineage>
</organism>
<evidence type="ECO:0000256" key="1">
    <source>
        <dbReference type="SAM" id="Coils"/>
    </source>
</evidence>
<evidence type="ECO:0000313" key="4">
    <source>
        <dbReference type="Proteomes" id="UP001162480"/>
    </source>
</evidence>
<sequence length="112" mass="12975">MSHGEHSMDGSLSNSGLNESDVDSDNASENGDESEICTDKMDPADRELYEKLKQQEREEREEIERELKAHEEAIARQHEEMRAKDLRLHERIQQQREQDLVRKHTSSSAIGE</sequence>
<proteinExistence type="predicted"/>
<keyword evidence="1" id="KW-0175">Coiled coil</keyword>
<reference evidence="3" key="1">
    <citation type="submission" date="2023-08" db="EMBL/GenBank/DDBJ databases">
        <authorList>
            <person name="Alioto T."/>
            <person name="Alioto T."/>
            <person name="Gomez Garrido J."/>
        </authorList>
    </citation>
    <scope>NUCLEOTIDE SEQUENCE</scope>
</reference>
<feature type="coiled-coil region" evidence="1">
    <location>
        <begin position="46"/>
        <end position="80"/>
    </location>
</feature>
<keyword evidence="4" id="KW-1185">Reference proteome</keyword>
<name>A0AA36ANT7_OCTVU</name>
<accession>A0AA36ANT7</accession>
<dbReference type="AlphaFoldDB" id="A0AA36ANT7"/>
<evidence type="ECO:0000256" key="2">
    <source>
        <dbReference type="SAM" id="MobiDB-lite"/>
    </source>
</evidence>
<feature type="compositionally biased region" description="Acidic residues" evidence="2">
    <location>
        <begin position="20"/>
        <end position="36"/>
    </location>
</feature>